<dbReference type="Gene3D" id="1.10.260.40">
    <property type="entry name" value="lambda repressor-like DNA-binding domains"/>
    <property type="match status" value="1"/>
</dbReference>
<keyword evidence="2" id="KW-0805">Transcription regulation</keyword>
<dbReference type="Proteomes" id="UP000654670">
    <property type="component" value="Unassembled WGS sequence"/>
</dbReference>
<dbReference type="PANTHER" id="PTHR30146:SF95">
    <property type="entry name" value="RIBOSE OPERON REPRESSOR"/>
    <property type="match status" value="1"/>
</dbReference>
<reference evidence="7" key="2">
    <citation type="submission" date="2020-09" db="EMBL/GenBank/DDBJ databases">
        <authorList>
            <person name="Sun Q."/>
            <person name="Ohkuma M."/>
        </authorList>
    </citation>
    <scope>NUCLEOTIDE SEQUENCE</scope>
    <source>
        <strain evidence="7">JCM 15325</strain>
    </source>
</reference>
<dbReference type="InterPro" id="IPR028082">
    <property type="entry name" value="Peripla_BP_I"/>
</dbReference>
<dbReference type="PROSITE" id="PS50932">
    <property type="entry name" value="HTH_LACI_2"/>
    <property type="match status" value="1"/>
</dbReference>
<protein>
    <submittedName>
        <fullName evidence="7">LacI family transcriptional regulator</fullName>
    </submittedName>
</protein>
<dbReference type="PROSITE" id="PS00356">
    <property type="entry name" value="HTH_LACI_1"/>
    <property type="match status" value="1"/>
</dbReference>
<dbReference type="SUPFAM" id="SSF53822">
    <property type="entry name" value="Periplasmic binding protein-like I"/>
    <property type="match status" value="1"/>
</dbReference>
<comment type="caution">
    <text evidence="7">The sequence shown here is derived from an EMBL/GenBank/DDBJ whole genome shotgun (WGS) entry which is preliminary data.</text>
</comment>
<evidence type="ECO:0000256" key="1">
    <source>
        <dbReference type="ARBA" id="ARBA00022491"/>
    </source>
</evidence>
<dbReference type="Pfam" id="PF13377">
    <property type="entry name" value="Peripla_BP_3"/>
    <property type="match status" value="1"/>
</dbReference>
<dbReference type="EMBL" id="BMOK01000009">
    <property type="protein sequence ID" value="GGL57580.1"/>
    <property type="molecule type" value="Genomic_DNA"/>
</dbReference>
<dbReference type="AlphaFoldDB" id="A0A917W2Z6"/>
<proteinExistence type="predicted"/>
<evidence type="ECO:0000256" key="2">
    <source>
        <dbReference type="ARBA" id="ARBA00023015"/>
    </source>
</evidence>
<evidence type="ECO:0000259" key="6">
    <source>
        <dbReference type="PROSITE" id="PS50943"/>
    </source>
</evidence>
<evidence type="ECO:0000313" key="8">
    <source>
        <dbReference type="Proteomes" id="UP000654670"/>
    </source>
</evidence>
<dbReference type="GO" id="GO:0003700">
    <property type="term" value="F:DNA-binding transcription factor activity"/>
    <property type="evidence" value="ECO:0007669"/>
    <property type="project" value="TreeGrafter"/>
</dbReference>
<dbReference type="PANTHER" id="PTHR30146">
    <property type="entry name" value="LACI-RELATED TRANSCRIPTIONAL REPRESSOR"/>
    <property type="match status" value="1"/>
</dbReference>
<evidence type="ECO:0000256" key="3">
    <source>
        <dbReference type="ARBA" id="ARBA00023125"/>
    </source>
</evidence>
<dbReference type="InterPro" id="IPR046335">
    <property type="entry name" value="LacI/GalR-like_sensor"/>
</dbReference>
<keyword evidence="3" id="KW-0238">DNA-binding</keyword>
<dbReference type="InterPro" id="IPR010982">
    <property type="entry name" value="Lambda_DNA-bd_dom_sf"/>
</dbReference>
<evidence type="ECO:0000313" key="7">
    <source>
        <dbReference type="EMBL" id="GGL57580.1"/>
    </source>
</evidence>
<evidence type="ECO:0000259" key="5">
    <source>
        <dbReference type="PROSITE" id="PS50932"/>
    </source>
</evidence>
<dbReference type="InterPro" id="IPR001387">
    <property type="entry name" value="Cro/C1-type_HTH"/>
</dbReference>
<accession>A0A917W2Z6</accession>
<organism evidence="7 8">
    <name type="scientific">Sporolactobacillus putidus</name>
    <dbReference type="NCBI Taxonomy" id="492735"/>
    <lineage>
        <taxon>Bacteria</taxon>
        <taxon>Bacillati</taxon>
        <taxon>Bacillota</taxon>
        <taxon>Bacilli</taxon>
        <taxon>Bacillales</taxon>
        <taxon>Sporolactobacillaceae</taxon>
        <taxon>Sporolactobacillus</taxon>
    </lineage>
</organism>
<dbReference type="PRINTS" id="PR00036">
    <property type="entry name" value="HTHLACI"/>
</dbReference>
<reference evidence="7" key="1">
    <citation type="journal article" date="2014" name="Int. J. Syst. Evol. Microbiol.">
        <title>Complete genome sequence of Corynebacterium casei LMG S-19264T (=DSM 44701T), isolated from a smear-ripened cheese.</title>
        <authorList>
            <consortium name="US DOE Joint Genome Institute (JGI-PGF)"/>
            <person name="Walter F."/>
            <person name="Albersmeier A."/>
            <person name="Kalinowski J."/>
            <person name="Ruckert C."/>
        </authorList>
    </citation>
    <scope>NUCLEOTIDE SEQUENCE</scope>
    <source>
        <strain evidence="7">JCM 15325</strain>
    </source>
</reference>
<feature type="domain" description="HTH lacI-type" evidence="5">
    <location>
        <begin position="6"/>
        <end position="60"/>
    </location>
</feature>
<sequence>MNKKNISIKEIAKLSGVSVATVSRVINNNGRFSEETRKRILKIIEENNYSTNVIAKSLRMKKSNTIGIMVPDISNFFFSSTVQEIERIMFEQGYSTIICNTARNIDKETAYLRMLESKMIDGLIVISGLREFGIENMSKQIPLICIDRKPKDNDNTAFIESDHLEGAKLATTELINAGATKIIIMMHALTSSSQEARLNGFVSVFKQHHIPISDHNIVKIPKMNKEEEVIYIKNFLQNNCVLSKSINGIFAINDSIGVTILKDAKTLGINVPHNLKVIGFDDIPEASIITPGLSTIKQDYREIAKRACEILLNNIKSPGTITPIKQEIPVTLIKRGSTGT</sequence>
<keyword evidence="1" id="KW-0678">Repressor</keyword>
<keyword evidence="8" id="KW-1185">Reference proteome</keyword>
<dbReference type="GO" id="GO:0000976">
    <property type="term" value="F:transcription cis-regulatory region binding"/>
    <property type="evidence" value="ECO:0007669"/>
    <property type="project" value="TreeGrafter"/>
</dbReference>
<dbReference type="InterPro" id="IPR000843">
    <property type="entry name" value="HTH_LacI"/>
</dbReference>
<dbReference type="SMART" id="SM00354">
    <property type="entry name" value="HTH_LACI"/>
    <property type="match status" value="1"/>
</dbReference>
<dbReference type="SUPFAM" id="SSF47413">
    <property type="entry name" value="lambda repressor-like DNA-binding domains"/>
    <property type="match status" value="1"/>
</dbReference>
<dbReference type="Gene3D" id="3.40.50.2300">
    <property type="match status" value="2"/>
</dbReference>
<dbReference type="RefSeq" id="WP_188803284.1">
    <property type="nucleotide sequence ID" value="NZ_BMOK01000009.1"/>
</dbReference>
<dbReference type="CDD" id="cd01392">
    <property type="entry name" value="HTH_LacI"/>
    <property type="match status" value="1"/>
</dbReference>
<evidence type="ECO:0000256" key="4">
    <source>
        <dbReference type="ARBA" id="ARBA00023163"/>
    </source>
</evidence>
<name>A0A917W2Z6_9BACL</name>
<dbReference type="PROSITE" id="PS50943">
    <property type="entry name" value="HTH_CROC1"/>
    <property type="match status" value="1"/>
</dbReference>
<gene>
    <name evidence="7" type="ORF">GCM10007968_21970</name>
</gene>
<dbReference type="Pfam" id="PF00356">
    <property type="entry name" value="LacI"/>
    <property type="match status" value="1"/>
</dbReference>
<feature type="domain" description="HTH cro/C1-type" evidence="6">
    <location>
        <begin position="2"/>
        <end position="36"/>
    </location>
</feature>
<keyword evidence="4" id="KW-0804">Transcription</keyword>